<dbReference type="OrthoDB" id="45365at2759"/>
<dbReference type="InterPro" id="IPR006652">
    <property type="entry name" value="Kelch_1"/>
</dbReference>
<dbReference type="EnsemblMetazoa" id="XM_016808271.1">
    <property type="protein sequence ID" value="XP_016663760.1"/>
    <property type="gene ID" value="LOC100168605"/>
</dbReference>
<dbReference type="SMART" id="SM00612">
    <property type="entry name" value="Kelch"/>
    <property type="match status" value="3"/>
</dbReference>
<dbReference type="KEGG" id="api:100168605"/>
<dbReference type="SUPFAM" id="SSF117281">
    <property type="entry name" value="Kelch motif"/>
    <property type="match status" value="1"/>
</dbReference>
<dbReference type="PANTHER" id="PTHR24412">
    <property type="entry name" value="KELCH PROTEIN"/>
    <property type="match status" value="1"/>
</dbReference>
<proteinExistence type="predicted"/>
<organism evidence="4 5">
    <name type="scientific">Acyrthosiphon pisum</name>
    <name type="common">Pea aphid</name>
    <dbReference type="NCBI Taxonomy" id="7029"/>
    <lineage>
        <taxon>Eukaryota</taxon>
        <taxon>Metazoa</taxon>
        <taxon>Ecdysozoa</taxon>
        <taxon>Arthropoda</taxon>
        <taxon>Hexapoda</taxon>
        <taxon>Insecta</taxon>
        <taxon>Pterygota</taxon>
        <taxon>Neoptera</taxon>
        <taxon>Paraneoptera</taxon>
        <taxon>Hemiptera</taxon>
        <taxon>Sternorrhyncha</taxon>
        <taxon>Aphidomorpha</taxon>
        <taxon>Aphidoidea</taxon>
        <taxon>Aphididae</taxon>
        <taxon>Macrosiphini</taxon>
        <taxon>Acyrthosiphon</taxon>
    </lineage>
</organism>
<keyword evidence="2" id="KW-0677">Repeat</keyword>
<protein>
    <recommendedName>
        <fullName evidence="3">BACK domain-containing protein</fullName>
    </recommendedName>
</protein>
<reference evidence="5" key="1">
    <citation type="submission" date="2010-06" db="EMBL/GenBank/DDBJ databases">
        <authorList>
            <person name="Jiang H."/>
            <person name="Abraham K."/>
            <person name="Ali S."/>
            <person name="Alsbrooks S.L."/>
            <person name="Anim B.N."/>
            <person name="Anosike U.S."/>
            <person name="Attaway T."/>
            <person name="Bandaranaike D.P."/>
            <person name="Battles P.K."/>
            <person name="Bell S.N."/>
            <person name="Bell A.V."/>
            <person name="Beltran B."/>
            <person name="Bickham C."/>
            <person name="Bustamante Y."/>
            <person name="Caleb T."/>
            <person name="Canada A."/>
            <person name="Cardenas V."/>
            <person name="Carter K."/>
            <person name="Chacko J."/>
            <person name="Chandrabose M.N."/>
            <person name="Chavez D."/>
            <person name="Chavez A."/>
            <person name="Chen L."/>
            <person name="Chu H.-S."/>
            <person name="Claassen K.J."/>
            <person name="Cockrell R."/>
            <person name="Collins M."/>
            <person name="Cooper J.A."/>
            <person name="Cree A."/>
            <person name="Curry S.M."/>
            <person name="Da Y."/>
            <person name="Dao M.D."/>
            <person name="Das B."/>
            <person name="Davila M.-L."/>
            <person name="Davy-Carroll L."/>
            <person name="Denson S."/>
            <person name="Dinh H."/>
            <person name="Ebong V.E."/>
            <person name="Edwards J.R."/>
            <person name="Egan A."/>
            <person name="El-Daye J."/>
            <person name="Escobedo L."/>
            <person name="Fernandez S."/>
            <person name="Fernando P.R."/>
            <person name="Flagg N."/>
            <person name="Forbes L.D."/>
            <person name="Fowler R.G."/>
            <person name="Fu Q."/>
            <person name="Gabisi R.A."/>
            <person name="Ganer J."/>
            <person name="Garbino Pronczuk A."/>
            <person name="Garcia R.M."/>
            <person name="Garner T."/>
            <person name="Garrett T.E."/>
            <person name="Gonzalez D.A."/>
            <person name="Hamid H."/>
            <person name="Hawkins E.S."/>
            <person name="Hirani K."/>
            <person name="Hogues M.E."/>
            <person name="Hollins B."/>
            <person name="Hsiao C.-H."/>
            <person name="Jabil R."/>
            <person name="James M.L."/>
            <person name="Jhangiani S.N."/>
            <person name="Johnson B."/>
            <person name="Johnson Q."/>
            <person name="Joshi V."/>
            <person name="Kalu J.B."/>
            <person name="Kam C."/>
            <person name="Kashfia A."/>
            <person name="Keebler J."/>
            <person name="Kisamo H."/>
            <person name="Kovar C.L."/>
            <person name="Lago L.A."/>
            <person name="Lai C.-Y."/>
            <person name="Laidlaw J."/>
            <person name="Lara F."/>
            <person name="Le T.-K."/>
            <person name="Lee S.L."/>
            <person name="Legall F.H."/>
            <person name="Lemon S.J."/>
            <person name="Lewis L.R."/>
            <person name="Li B."/>
            <person name="Liu Y."/>
            <person name="Liu Y.-S."/>
            <person name="Lopez J."/>
            <person name="Lozado R.J."/>
            <person name="Lu J."/>
            <person name="Madu R.C."/>
            <person name="Maheshwari M."/>
            <person name="Maheshwari R."/>
            <person name="Malloy K."/>
            <person name="Martinez E."/>
            <person name="Mathew T."/>
            <person name="Mercado I.C."/>
            <person name="Mercado C."/>
            <person name="Meyer B."/>
            <person name="Montgomery K."/>
            <person name="Morgan M.B."/>
            <person name="Munidasa M."/>
            <person name="Nazareth L.V."/>
            <person name="Nelson J."/>
            <person name="Ng B.M."/>
            <person name="Nguyen N.B."/>
            <person name="Nguyen P.Q."/>
            <person name="Nguyen T."/>
            <person name="Obregon M."/>
            <person name="Okwuonu G.O."/>
            <person name="Onwere C.G."/>
            <person name="Orozco G."/>
            <person name="Parra A."/>
            <person name="Patel S."/>
            <person name="Patil S."/>
            <person name="Perez A."/>
            <person name="Perez Y."/>
            <person name="Pham C."/>
            <person name="Primus E.L."/>
            <person name="Pu L.-L."/>
            <person name="Puazo M."/>
            <person name="Qin X."/>
            <person name="Quiroz J.B."/>
            <person name="Reese J."/>
            <person name="Richards S."/>
            <person name="Rives C.M."/>
            <person name="Robberts R."/>
            <person name="Ruiz S.J."/>
            <person name="Ruiz M.J."/>
            <person name="Santibanez J."/>
            <person name="Schneider B.W."/>
            <person name="Sisson I."/>
            <person name="Smith M."/>
            <person name="Sodergren E."/>
            <person name="Song X.-Z."/>
            <person name="Song B.B."/>
            <person name="Summersgill H."/>
            <person name="Thelus R."/>
            <person name="Thornton R.D."/>
            <person name="Trejos Z.Y."/>
            <person name="Usmani K."/>
            <person name="Vattathil S."/>
            <person name="Villasana D."/>
            <person name="Walker D.L."/>
            <person name="Wang S."/>
            <person name="Wang K."/>
            <person name="White C.S."/>
            <person name="Williams A.C."/>
            <person name="Williamson J."/>
            <person name="Wilson K."/>
            <person name="Woghiren I.O."/>
            <person name="Woodworth J.R."/>
            <person name="Worley K.C."/>
            <person name="Wright R.A."/>
            <person name="Wu W."/>
            <person name="Young L."/>
            <person name="Zhang L."/>
            <person name="Zhang J."/>
            <person name="Zhu Y."/>
            <person name="Muzny D.M."/>
            <person name="Weinstock G."/>
            <person name="Gibbs R.A."/>
        </authorList>
    </citation>
    <scope>NUCLEOTIDE SEQUENCE [LARGE SCALE GENOMIC DNA]</scope>
    <source>
        <strain evidence="5">LSR1</strain>
    </source>
</reference>
<dbReference type="Pfam" id="PF01344">
    <property type="entry name" value="Kelch_1"/>
    <property type="match status" value="3"/>
</dbReference>
<feature type="domain" description="BACK" evidence="3">
    <location>
        <begin position="42"/>
        <end position="119"/>
    </location>
</feature>
<dbReference type="Pfam" id="PF07707">
    <property type="entry name" value="BACK"/>
    <property type="match status" value="1"/>
</dbReference>
<sequence>MVDFMYSGKILALLPAANLLFLNDVKEACCEFLQKQLNPTNCLGINALADKYSCTELLSISEVYIRQHFLEVVEADEFLCLSSIQIVKLISSDKLNMFLSEKEVGGYNDETDKVLNSVECYDPTTDSWTSIAKMQVRRCSVGVRVLDGILYALGGYDGSKTLRSVETYSSSRGIWTSIADMHLCRKYSGVVALGGMLYVIGGSDGTCNLKSVEMYNPKTNTWTMLTALPYGEPCYGWTLVIDKPPYF</sequence>
<dbReference type="InterPro" id="IPR015915">
    <property type="entry name" value="Kelch-typ_b-propeller"/>
</dbReference>
<dbReference type="Proteomes" id="UP000007819">
    <property type="component" value="Chromosome A1"/>
</dbReference>
<dbReference type="SMART" id="SM00875">
    <property type="entry name" value="BACK"/>
    <property type="match status" value="1"/>
</dbReference>
<dbReference type="Gene3D" id="2.120.10.80">
    <property type="entry name" value="Kelch-type beta propeller"/>
    <property type="match status" value="1"/>
</dbReference>
<dbReference type="InterPro" id="IPR011705">
    <property type="entry name" value="BACK"/>
</dbReference>
<evidence type="ECO:0000256" key="1">
    <source>
        <dbReference type="ARBA" id="ARBA00022441"/>
    </source>
</evidence>
<keyword evidence="5" id="KW-1185">Reference proteome</keyword>
<dbReference type="PANTHER" id="PTHR24412:SF441">
    <property type="entry name" value="KELCH-LIKE PROTEIN 28"/>
    <property type="match status" value="1"/>
</dbReference>
<evidence type="ECO:0000256" key="2">
    <source>
        <dbReference type="ARBA" id="ARBA00022737"/>
    </source>
</evidence>
<keyword evidence="1" id="KW-0880">Kelch repeat</keyword>
<name>A0A8R2H8S9_ACYPI</name>
<evidence type="ECO:0000313" key="4">
    <source>
        <dbReference type="EnsemblMetazoa" id="XP_016663760.1"/>
    </source>
</evidence>
<evidence type="ECO:0000259" key="3">
    <source>
        <dbReference type="SMART" id="SM00875"/>
    </source>
</evidence>
<dbReference type="RefSeq" id="XP_016663760.1">
    <property type="nucleotide sequence ID" value="XM_016808271.1"/>
</dbReference>
<accession>A0A8R2H8S9</accession>
<dbReference type="AlphaFoldDB" id="A0A8R2H8S9"/>
<dbReference type="Gene3D" id="1.25.40.420">
    <property type="match status" value="1"/>
</dbReference>
<reference evidence="4" key="2">
    <citation type="submission" date="2022-06" db="UniProtKB">
        <authorList>
            <consortium name="EnsemblMetazoa"/>
        </authorList>
    </citation>
    <scope>IDENTIFICATION</scope>
</reference>
<evidence type="ECO:0000313" key="5">
    <source>
        <dbReference type="Proteomes" id="UP000007819"/>
    </source>
</evidence>
<dbReference type="GeneID" id="100168605"/>